<feature type="region of interest" description="Disordered" evidence="5">
    <location>
        <begin position="333"/>
        <end position="357"/>
    </location>
</feature>
<protein>
    <submittedName>
        <fullName evidence="7">Uncharacterized protein STP5</fullName>
    </submittedName>
</protein>
<reference evidence="7 8" key="1">
    <citation type="journal article" date="2011" name="Proc. Natl. Acad. Sci. U.S.A.">
        <title>Niche of harmful alga Aureococcus anophagefferens revealed through ecogenomics.</title>
        <authorList>
            <person name="Gobler C.J."/>
            <person name="Berry D.L."/>
            <person name="Dyhrman S.T."/>
            <person name="Wilhelm S.W."/>
            <person name="Salamov A."/>
            <person name="Lobanov A.V."/>
            <person name="Zhang Y."/>
            <person name="Collier J.L."/>
            <person name="Wurch L.L."/>
            <person name="Kustka A.B."/>
            <person name="Dill B.D."/>
            <person name="Shah M."/>
            <person name="VerBerkmoes N.C."/>
            <person name="Kuo A."/>
            <person name="Terry A."/>
            <person name="Pangilinan J."/>
            <person name="Lindquist E.A."/>
            <person name="Lucas S."/>
            <person name="Paulsen I.T."/>
            <person name="Hattenrath-Lehmann T.K."/>
            <person name="Talmage S.C."/>
            <person name="Walker E.A."/>
            <person name="Koch F."/>
            <person name="Burson A.M."/>
            <person name="Marcoval M.A."/>
            <person name="Tang Y.Z."/>
            <person name="Lecleir G.R."/>
            <person name="Coyne K.J."/>
            <person name="Berg G.M."/>
            <person name="Bertrand E.M."/>
            <person name="Saito M.A."/>
            <person name="Gladyshev V.N."/>
            <person name="Grigoriev I.V."/>
        </authorList>
    </citation>
    <scope>NUCLEOTIDE SEQUENCE [LARGE SCALE GENOMIC DNA]</scope>
    <source>
        <strain evidence="8">CCMP 1984</strain>
    </source>
</reference>
<evidence type="ECO:0000313" key="7">
    <source>
        <dbReference type="EMBL" id="EGB11066.1"/>
    </source>
</evidence>
<dbReference type="Proteomes" id="UP000002729">
    <property type="component" value="Unassembled WGS sequence"/>
</dbReference>
<dbReference type="eggNOG" id="KOG1444">
    <property type="taxonomic scope" value="Eukaryota"/>
</dbReference>
<evidence type="ECO:0000313" key="8">
    <source>
        <dbReference type="Proteomes" id="UP000002729"/>
    </source>
</evidence>
<evidence type="ECO:0000256" key="1">
    <source>
        <dbReference type="ARBA" id="ARBA00004141"/>
    </source>
</evidence>
<feature type="transmembrane region" description="Helical" evidence="6">
    <location>
        <begin position="105"/>
        <end position="125"/>
    </location>
</feature>
<keyword evidence="4 6" id="KW-0472">Membrane</keyword>
<feature type="transmembrane region" description="Helical" evidence="6">
    <location>
        <begin position="257"/>
        <end position="276"/>
    </location>
</feature>
<keyword evidence="2 6" id="KW-0812">Transmembrane</keyword>
<proteinExistence type="predicted"/>
<feature type="transmembrane region" description="Helical" evidence="6">
    <location>
        <begin position="187"/>
        <end position="204"/>
    </location>
</feature>
<dbReference type="OrthoDB" id="417037at2759"/>
<evidence type="ECO:0000256" key="3">
    <source>
        <dbReference type="ARBA" id="ARBA00022989"/>
    </source>
</evidence>
<keyword evidence="8" id="KW-1185">Reference proteome</keyword>
<feature type="transmembrane region" description="Helical" evidence="6">
    <location>
        <begin position="216"/>
        <end position="237"/>
    </location>
</feature>
<organism evidence="8">
    <name type="scientific">Aureococcus anophagefferens</name>
    <name type="common">Harmful bloom alga</name>
    <dbReference type="NCBI Taxonomy" id="44056"/>
    <lineage>
        <taxon>Eukaryota</taxon>
        <taxon>Sar</taxon>
        <taxon>Stramenopiles</taxon>
        <taxon>Ochrophyta</taxon>
        <taxon>Pelagophyceae</taxon>
        <taxon>Pelagomonadales</taxon>
        <taxon>Pelagomonadaceae</taxon>
        <taxon>Aureococcus</taxon>
    </lineage>
</organism>
<sequence length="357" mass="37466">MGRQRWGSKDGEGLVKDTASSIVREPASVDAPATRQQVVGAVAFYCGCSSTLLFLNKLAVGGTTTLAPGAVVVVQIAFATASCYALSVLQLANIGALTRKKVEGFGLYAVAFVGSIYASVMALRHSNVETFIVFRASTPLAVALLDYVFLGRSAPSTWSLGSLLLTAASATAYVATDAQFVVEGIAGYSWCLLYFALICFEMTFGKHLVSSLRLGVWESVWLTNMLALPMLWALAWVRGDMAGFFDVLGAMPGSDVVVLFLSCVIATLIGYAGWLCRGLVSATSYTLIGVANKLGTVLLAVTFLDKHASPSGVAALVFCILASSQYKQSPLRADVAKAQTPKSPGSAPSIENPKSGG</sequence>
<feature type="transmembrane region" description="Helical" evidence="6">
    <location>
        <begin position="67"/>
        <end position="93"/>
    </location>
</feature>
<name>F0Y2I5_AURAN</name>
<dbReference type="RefSeq" id="XP_009034620.1">
    <property type="nucleotide sequence ID" value="XM_009036372.1"/>
</dbReference>
<dbReference type="InterPro" id="IPR050186">
    <property type="entry name" value="TPT_transporter"/>
</dbReference>
<feature type="transmembrane region" description="Helical" evidence="6">
    <location>
        <begin position="131"/>
        <end position="150"/>
    </location>
</feature>
<keyword evidence="3 6" id="KW-1133">Transmembrane helix</keyword>
<dbReference type="EMBL" id="GL833123">
    <property type="protein sequence ID" value="EGB11066.1"/>
    <property type="molecule type" value="Genomic_DNA"/>
</dbReference>
<dbReference type="GeneID" id="20219635"/>
<feature type="transmembrane region" description="Helical" evidence="6">
    <location>
        <begin position="38"/>
        <end position="55"/>
    </location>
</feature>
<evidence type="ECO:0000256" key="4">
    <source>
        <dbReference type="ARBA" id="ARBA00023136"/>
    </source>
</evidence>
<gene>
    <name evidence="7" type="primary">STP5</name>
    <name evidence="7" type="ORF">AURANDRAFT_22615</name>
</gene>
<dbReference type="OMA" id="VAHIRAP"/>
<evidence type="ECO:0000256" key="6">
    <source>
        <dbReference type="SAM" id="Phobius"/>
    </source>
</evidence>
<evidence type="ECO:0000256" key="2">
    <source>
        <dbReference type="ARBA" id="ARBA00022692"/>
    </source>
</evidence>
<feature type="transmembrane region" description="Helical" evidence="6">
    <location>
        <begin position="157"/>
        <end position="175"/>
    </location>
</feature>
<evidence type="ECO:0000256" key="5">
    <source>
        <dbReference type="SAM" id="MobiDB-lite"/>
    </source>
</evidence>
<dbReference type="KEGG" id="aaf:AURANDRAFT_22615"/>
<comment type="subcellular location">
    <subcellularLocation>
        <location evidence="1">Membrane</location>
        <topology evidence="1">Multi-pass membrane protein</topology>
    </subcellularLocation>
</comment>
<accession>F0Y2I5</accession>
<dbReference type="InParanoid" id="F0Y2I5"/>
<dbReference type="GO" id="GO:0016020">
    <property type="term" value="C:membrane"/>
    <property type="evidence" value="ECO:0007669"/>
    <property type="project" value="UniProtKB-SubCell"/>
</dbReference>
<dbReference type="AlphaFoldDB" id="F0Y2I5"/>
<dbReference type="PANTHER" id="PTHR11132">
    <property type="entry name" value="SOLUTE CARRIER FAMILY 35"/>
    <property type="match status" value="1"/>
</dbReference>